<keyword evidence="2 3" id="KW-0539">Nucleus</keyword>
<feature type="compositionally biased region" description="Acidic residues" evidence="4">
    <location>
        <begin position="50"/>
        <end position="63"/>
    </location>
</feature>
<evidence type="ECO:0000313" key="6">
    <source>
        <dbReference type="EMBL" id="EIW78169.1"/>
    </source>
</evidence>
<gene>
    <name evidence="6" type="ORF">CONPUDRAFT_107917</name>
</gene>
<evidence type="ECO:0000256" key="3">
    <source>
        <dbReference type="PROSITE-ProRule" id="PRU00267"/>
    </source>
</evidence>
<dbReference type="Pfam" id="PF00505">
    <property type="entry name" value="HMG_box"/>
    <property type="match status" value="1"/>
</dbReference>
<dbReference type="Gene3D" id="1.10.30.10">
    <property type="entry name" value="High mobility group box domain"/>
    <property type="match status" value="1"/>
</dbReference>
<evidence type="ECO:0000256" key="1">
    <source>
        <dbReference type="ARBA" id="ARBA00023125"/>
    </source>
</evidence>
<dbReference type="InterPro" id="IPR009071">
    <property type="entry name" value="HMG_box_dom"/>
</dbReference>
<dbReference type="PANTHER" id="PTHR45789:SF2">
    <property type="entry name" value="FI18025P1"/>
    <property type="match status" value="1"/>
</dbReference>
<dbReference type="GO" id="GO:0000981">
    <property type="term" value="F:DNA-binding transcription factor activity, RNA polymerase II-specific"/>
    <property type="evidence" value="ECO:0007669"/>
    <property type="project" value="TreeGrafter"/>
</dbReference>
<name>A0A5M3MFY4_CONPW</name>
<dbReference type="SMART" id="SM00398">
    <property type="entry name" value="HMG"/>
    <property type="match status" value="1"/>
</dbReference>
<dbReference type="EMBL" id="JH711582">
    <property type="protein sequence ID" value="EIW78169.1"/>
    <property type="molecule type" value="Genomic_DNA"/>
</dbReference>
<dbReference type="GO" id="GO:0000978">
    <property type="term" value="F:RNA polymerase II cis-regulatory region sequence-specific DNA binding"/>
    <property type="evidence" value="ECO:0007669"/>
    <property type="project" value="TreeGrafter"/>
</dbReference>
<evidence type="ECO:0000256" key="2">
    <source>
        <dbReference type="ARBA" id="ARBA00023242"/>
    </source>
</evidence>
<keyword evidence="1 3" id="KW-0238">DNA-binding</keyword>
<keyword evidence="7" id="KW-1185">Reference proteome</keyword>
<dbReference type="SUPFAM" id="SSF47095">
    <property type="entry name" value="HMG-box"/>
    <property type="match status" value="1"/>
</dbReference>
<dbReference type="PANTHER" id="PTHR45789">
    <property type="entry name" value="FI18025P1"/>
    <property type="match status" value="1"/>
</dbReference>
<dbReference type="KEGG" id="cput:CONPUDRAFT_107917"/>
<evidence type="ECO:0000313" key="7">
    <source>
        <dbReference type="Proteomes" id="UP000053558"/>
    </source>
</evidence>
<proteinExistence type="predicted"/>
<dbReference type="InterPro" id="IPR051356">
    <property type="entry name" value="SOX/SOX-like_TF"/>
</dbReference>
<feature type="compositionally biased region" description="Pro residues" evidence="4">
    <location>
        <begin position="68"/>
        <end position="78"/>
    </location>
</feature>
<feature type="region of interest" description="Disordered" evidence="4">
    <location>
        <begin position="25"/>
        <end position="97"/>
    </location>
</feature>
<dbReference type="CDD" id="cd01389">
    <property type="entry name" value="HMG-box_ROX1-like"/>
    <property type="match status" value="1"/>
</dbReference>
<feature type="compositionally biased region" description="Basic residues" evidence="4">
    <location>
        <begin position="80"/>
        <end position="91"/>
    </location>
</feature>
<organism evidence="6 7">
    <name type="scientific">Coniophora puteana (strain RWD-64-598)</name>
    <name type="common">Brown rot fungus</name>
    <dbReference type="NCBI Taxonomy" id="741705"/>
    <lineage>
        <taxon>Eukaryota</taxon>
        <taxon>Fungi</taxon>
        <taxon>Dikarya</taxon>
        <taxon>Basidiomycota</taxon>
        <taxon>Agaricomycotina</taxon>
        <taxon>Agaricomycetes</taxon>
        <taxon>Agaricomycetidae</taxon>
        <taxon>Boletales</taxon>
        <taxon>Coniophorineae</taxon>
        <taxon>Coniophoraceae</taxon>
        <taxon>Coniophora</taxon>
    </lineage>
</organism>
<dbReference type="OrthoDB" id="6247875at2759"/>
<protein>
    <recommendedName>
        <fullName evidence="5">HMG box domain-containing protein</fullName>
    </recommendedName>
</protein>
<dbReference type="Proteomes" id="UP000053558">
    <property type="component" value="Unassembled WGS sequence"/>
</dbReference>
<sequence length="560" mass="61947">MSASRLSHRRRSSMALSGFHPIKAGVYGINTSSPRNVTFAPNVTPVTYVEEPEDDATTPEDDDTKPRLFPPSEAPNAPPARRRVPPGKRRGSSYIPRPPNAFMLFRADFVRQKHVPGSIETNHGSLSKIIGNCWRNLPLDEKRVWEIRAKEEKKQHKIKYPNYRFRPVHNKNKPKKKDKALPTFQDEAQCDAITQLLLEGNKGEQLAERWREVKSPMHPGIAMPVPLHYSHRRSSSVPLPEGYFNQNSIAIPSVPFDFHYSTSNPDSPQAGMSSNHFGFGAGQRYSISQQNRMLLGQRRASSAGPLGKPYQQMQGYEYNNMHFDPNSLNPGWAAWGQSYAPSETNGSELDLPPQVDTTIFSSDFSLGGQQPFGGDMMSGMDAMGHSPMESMGPMAYPPMVNAHSPGVYDGIAPHDMPVNQQFDMSLYPPTDASKFPSAQHLNMSELPQPSAWPTDFTTPQSEPSSAYSGSPAASDDIPPHVHAPHPHHAVPAEMWGDASASHVHFQAQQHPQDGTFGGISNEAQLQMDGFVEGMFDQMAPHAVSPYHQFGGGFDELQATF</sequence>
<evidence type="ECO:0000259" key="5">
    <source>
        <dbReference type="PROSITE" id="PS50118"/>
    </source>
</evidence>
<dbReference type="RefSeq" id="XP_007771252.1">
    <property type="nucleotide sequence ID" value="XM_007773062.1"/>
</dbReference>
<evidence type="ECO:0000256" key="4">
    <source>
        <dbReference type="SAM" id="MobiDB-lite"/>
    </source>
</evidence>
<feature type="DNA-binding region" description="HMG box" evidence="3">
    <location>
        <begin position="95"/>
        <end position="164"/>
    </location>
</feature>
<dbReference type="GO" id="GO:0005634">
    <property type="term" value="C:nucleus"/>
    <property type="evidence" value="ECO:0007669"/>
    <property type="project" value="UniProtKB-UniRule"/>
</dbReference>
<dbReference type="PROSITE" id="PS50118">
    <property type="entry name" value="HMG_BOX_2"/>
    <property type="match status" value="1"/>
</dbReference>
<feature type="region of interest" description="Disordered" evidence="4">
    <location>
        <begin position="444"/>
        <end position="489"/>
    </location>
</feature>
<dbReference type="AlphaFoldDB" id="A0A5M3MFY4"/>
<reference evidence="7" key="1">
    <citation type="journal article" date="2012" name="Science">
        <title>The Paleozoic origin of enzymatic lignin decomposition reconstructed from 31 fungal genomes.</title>
        <authorList>
            <person name="Floudas D."/>
            <person name="Binder M."/>
            <person name="Riley R."/>
            <person name="Barry K."/>
            <person name="Blanchette R.A."/>
            <person name="Henrissat B."/>
            <person name="Martinez A.T."/>
            <person name="Otillar R."/>
            <person name="Spatafora J.W."/>
            <person name="Yadav J.S."/>
            <person name="Aerts A."/>
            <person name="Benoit I."/>
            <person name="Boyd A."/>
            <person name="Carlson A."/>
            <person name="Copeland A."/>
            <person name="Coutinho P.M."/>
            <person name="de Vries R.P."/>
            <person name="Ferreira P."/>
            <person name="Findley K."/>
            <person name="Foster B."/>
            <person name="Gaskell J."/>
            <person name="Glotzer D."/>
            <person name="Gorecki P."/>
            <person name="Heitman J."/>
            <person name="Hesse C."/>
            <person name="Hori C."/>
            <person name="Igarashi K."/>
            <person name="Jurgens J.A."/>
            <person name="Kallen N."/>
            <person name="Kersten P."/>
            <person name="Kohler A."/>
            <person name="Kuees U."/>
            <person name="Kumar T.K.A."/>
            <person name="Kuo A."/>
            <person name="LaButti K."/>
            <person name="Larrondo L.F."/>
            <person name="Lindquist E."/>
            <person name="Ling A."/>
            <person name="Lombard V."/>
            <person name="Lucas S."/>
            <person name="Lundell T."/>
            <person name="Martin R."/>
            <person name="McLaughlin D.J."/>
            <person name="Morgenstern I."/>
            <person name="Morin E."/>
            <person name="Murat C."/>
            <person name="Nagy L.G."/>
            <person name="Nolan M."/>
            <person name="Ohm R.A."/>
            <person name="Patyshakuliyeva A."/>
            <person name="Rokas A."/>
            <person name="Ruiz-Duenas F.J."/>
            <person name="Sabat G."/>
            <person name="Salamov A."/>
            <person name="Samejima M."/>
            <person name="Schmutz J."/>
            <person name="Slot J.C."/>
            <person name="St John F."/>
            <person name="Stenlid J."/>
            <person name="Sun H."/>
            <person name="Sun S."/>
            <person name="Syed K."/>
            <person name="Tsang A."/>
            <person name="Wiebenga A."/>
            <person name="Young D."/>
            <person name="Pisabarro A."/>
            <person name="Eastwood D.C."/>
            <person name="Martin F."/>
            <person name="Cullen D."/>
            <person name="Grigoriev I.V."/>
            <person name="Hibbett D.S."/>
        </authorList>
    </citation>
    <scope>NUCLEOTIDE SEQUENCE [LARGE SCALE GENOMIC DNA]</scope>
    <source>
        <strain evidence="7">RWD-64-598 SS2</strain>
    </source>
</reference>
<dbReference type="InterPro" id="IPR036910">
    <property type="entry name" value="HMG_box_dom_sf"/>
</dbReference>
<feature type="compositionally biased region" description="Polar residues" evidence="4">
    <location>
        <begin position="29"/>
        <end position="45"/>
    </location>
</feature>
<accession>A0A5M3MFY4</accession>
<feature type="domain" description="HMG box" evidence="5">
    <location>
        <begin position="95"/>
        <end position="164"/>
    </location>
</feature>
<dbReference type="GeneID" id="19198673"/>
<comment type="caution">
    <text evidence="6">The sequence shown here is derived from an EMBL/GenBank/DDBJ whole genome shotgun (WGS) entry which is preliminary data.</text>
</comment>
<feature type="compositionally biased region" description="Low complexity" evidence="4">
    <location>
        <begin position="459"/>
        <end position="474"/>
    </location>
</feature>